<dbReference type="PANTHER" id="PTHR46663:SF3">
    <property type="entry name" value="SLL0267 PROTEIN"/>
    <property type="match status" value="1"/>
</dbReference>
<proteinExistence type="predicted"/>
<dbReference type="CDD" id="cd12914">
    <property type="entry name" value="PDC1_DGC_like"/>
    <property type="match status" value="1"/>
</dbReference>
<keyword evidence="4 6" id="KW-1133">Transmembrane helix</keyword>
<evidence type="ECO:0000313" key="10">
    <source>
        <dbReference type="EMBL" id="GAA0765883.1"/>
    </source>
</evidence>
<evidence type="ECO:0000256" key="5">
    <source>
        <dbReference type="ARBA" id="ARBA00023136"/>
    </source>
</evidence>
<dbReference type="NCBIfam" id="TIGR00254">
    <property type="entry name" value="GGDEF"/>
    <property type="match status" value="1"/>
</dbReference>
<dbReference type="PROSITE" id="PS50887">
    <property type="entry name" value="GGDEF"/>
    <property type="match status" value="1"/>
</dbReference>
<keyword evidence="11" id="KW-1185">Reference proteome</keyword>
<dbReference type="PANTHER" id="PTHR46663">
    <property type="entry name" value="DIGUANYLATE CYCLASE DGCT-RELATED"/>
    <property type="match status" value="1"/>
</dbReference>
<dbReference type="InterPro" id="IPR000014">
    <property type="entry name" value="PAS"/>
</dbReference>
<dbReference type="Pfam" id="PF02743">
    <property type="entry name" value="dCache_1"/>
    <property type="match status" value="1"/>
</dbReference>
<dbReference type="InterPro" id="IPR033479">
    <property type="entry name" value="dCache_1"/>
</dbReference>
<dbReference type="CDD" id="cd12915">
    <property type="entry name" value="PDC2_DGC_like"/>
    <property type="match status" value="1"/>
</dbReference>
<feature type="transmembrane region" description="Helical" evidence="6">
    <location>
        <begin position="298"/>
        <end position="315"/>
    </location>
</feature>
<dbReference type="SMART" id="SM00086">
    <property type="entry name" value="PAC"/>
    <property type="match status" value="1"/>
</dbReference>
<dbReference type="RefSeq" id="WP_231010967.1">
    <property type="nucleotide sequence ID" value="NZ_BAAAEW010000042.1"/>
</dbReference>
<dbReference type="InterPro" id="IPR000160">
    <property type="entry name" value="GGDEF_dom"/>
</dbReference>
<dbReference type="PROSITE" id="PS50113">
    <property type="entry name" value="PAC"/>
    <property type="match status" value="1"/>
</dbReference>
<keyword evidence="5 6" id="KW-0472">Membrane</keyword>
<accession>A0ABN1KGW7</accession>
<dbReference type="EMBL" id="BAAAEW010000042">
    <property type="protein sequence ID" value="GAA0765883.1"/>
    <property type="molecule type" value="Genomic_DNA"/>
</dbReference>
<dbReference type="Gene3D" id="3.30.70.270">
    <property type="match status" value="1"/>
</dbReference>
<feature type="transmembrane region" description="Helical" evidence="6">
    <location>
        <begin position="14"/>
        <end position="37"/>
    </location>
</feature>
<dbReference type="SUPFAM" id="SSF55073">
    <property type="entry name" value="Nucleotide cyclase"/>
    <property type="match status" value="1"/>
</dbReference>
<feature type="domain" description="PAS" evidence="7">
    <location>
        <begin position="328"/>
        <end position="398"/>
    </location>
</feature>
<dbReference type="SMART" id="SM00267">
    <property type="entry name" value="GGDEF"/>
    <property type="match status" value="1"/>
</dbReference>
<dbReference type="NCBIfam" id="TIGR00229">
    <property type="entry name" value="sensory_box"/>
    <property type="match status" value="1"/>
</dbReference>
<evidence type="ECO:0000256" key="3">
    <source>
        <dbReference type="ARBA" id="ARBA00022692"/>
    </source>
</evidence>
<evidence type="ECO:0000313" key="11">
    <source>
        <dbReference type="Proteomes" id="UP001500279"/>
    </source>
</evidence>
<dbReference type="SUPFAM" id="SSF55785">
    <property type="entry name" value="PYP-like sensor domain (PAS domain)"/>
    <property type="match status" value="1"/>
</dbReference>
<comment type="subcellular location">
    <subcellularLocation>
        <location evidence="1">Cell membrane</location>
        <topology evidence="1">Multi-pass membrane protein</topology>
    </subcellularLocation>
</comment>
<dbReference type="Pfam" id="PF00989">
    <property type="entry name" value="PAS"/>
    <property type="match status" value="1"/>
</dbReference>
<comment type="caution">
    <text evidence="10">The sequence shown here is derived from an EMBL/GenBank/DDBJ whole genome shotgun (WGS) entry which is preliminary data.</text>
</comment>
<evidence type="ECO:0000259" key="8">
    <source>
        <dbReference type="PROSITE" id="PS50113"/>
    </source>
</evidence>
<dbReference type="InterPro" id="IPR043128">
    <property type="entry name" value="Rev_trsase/Diguanyl_cyclase"/>
</dbReference>
<evidence type="ECO:0000256" key="2">
    <source>
        <dbReference type="ARBA" id="ARBA00022475"/>
    </source>
</evidence>
<evidence type="ECO:0008006" key="12">
    <source>
        <dbReference type="Google" id="ProtNLM"/>
    </source>
</evidence>
<dbReference type="Proteomes" id="UP001500279">
    <property type="component" value="Unassembled WGS sequence"/>
</dbReference>
<protein>
    <recommendedName>
        <fullName evidence="12">Diguanylate cyclase</fullName>
    </recommendedName>
</protein>
<evidence type="ECO:0000256" key="6">
    <source>
        <dbReference type="SAM" id="Phobius"/>
    </source>
</evidence>
<dbReference type="CDD" id="cd00130">
    <property type="entry name" value="PAS"/>
    <property type="match status" value="1"/>
</dbReference>
<evidence type="ECO:0000256" key="1">
    <source>
        <dbReference type="ARBA" id="ARBA00004651"/>
    </source>
</evidence>
<dbReference type="InterPro" id="IPR013767">
    <property type="entry name" value="PAS_fold"/>
</dbReference>
<dbReference type="InterPro" id="IPR052163">
    <property type="entry name" value="DGC-Regulatory_Protein"/>
</dbReference>
<dbReference type="Pfam" id="PF00990">
    <property type="entry name" value="GGDEF"/>
    <property type="match status" value="1"/>
</dbReference>
<evidence type="ECO:0000256" key="4">
    <source>
        <dbReference type="ARBA" id="ARBA00022989"/>
    </source>
</evidence>
<feature type="domain" description="GGDEF" evidence="9">
    <location>
        <begin position="485"/>
        <end position="624"/>
    </location>
</feature>
<dbReference type="InterPro" id="IPR035965">
    <property type="entry name" value="PAS-like_dom_sf"/>
</dbReference>
<sequence>MPVPRPPSRRLSDWLPYAIVAVLVVMLLMALAGVSIWQERVRQRERAAAATQNLARLLEGRVTDVFTKIDLMLQVAAYHAVDHLLDDASSPFDAERELQAYRAAAPEIVGMTVVDAMGQLRYGQGQVGRSAAQHFAQREDFVRARQGGEPGLLIAGPVRHDETGTWVMMLSRALQGRQGEFLGIVSADLPVDLFGPVFRDVDLGAHGAATLRTAGLALVYRQPWPDSGRSGIGRSEVSQQLREAIAARPDAGEYVAATALDGVSRINAYRKLRGLPLYLVVGLPEADFPSGWNRVDTSIVLLAVSTLAVAGFALLQLRRVSRRQLDAAQRRFEAIVESSQDAIVSKTLDGKVTSWNRGAEQIFGYSAAEMLGQPLQRLFPPERRDEEEAIIERLRGGEPVEHFETERLHKSGRRVPVSVTISPLVDQAGELIGASKIARDISRQKAMEEEVRSLAFHDPLTRLPNRRLLLDRLRHAQQNSRRLNSHGAVLFIDLDQFKELNDRHGHDAGDRLLVEVARRLRSAVRESDTVARLGGDEFVVICENLGQELAVASEAADGVREKIAQALAQPWLLSMGMASCVGASIGVRLFFGGDDDLDQLIQDADRAMYDDKARRRAGRGEAHA</sequence>
<organism evidence="10 11">
    <name type="scientific">Ideonella azotifigens</name>
    <dbReference type="NCBI Taxonomy" id="513160"/>
    <lineage>
        <taxon>Bacteria</taxon>
        <taxon>Pseudomonadati</taxon>
        <taxon>Pseudomonadota</taxon>
        <taxon>Betaproteobacteria</taxon>
        <taxon>Burkholderiales</taxon>
        <taxon>Sphaerotilaceae</taxon>
        <taxon>Ideonella</taxon>
    </lineage>
</organism>
<dbReference type="PROSITE" id="PS50112">
    <property type="entry name" value="PAS"/>
    <property type="match status" value="1"/>
</dbReference>
<keyword evidence="3 6" id="KW-0812">Transmembrane</keyword>
<reference evidence="10 11" key="1">
    <citation type="journal article" date="2019" name="Int. J. Syst. Evol. Microbiol.">
        <title>The Global Catalogue of Microorganisms (GCM) 10K type strain sequencing project: providing services to taxonomists for standard genome sequencing and annotation.</title>
        <authorList>
            <consortium name="The Broad Institute Genomics Platform"/>
            <consortium name="The Broad Institute Genome Sequencing Center for Infectious Disease"/>
            <person name="Wu L."/>
            <person name="Ma J."/>
        </authorList>
    </citation>
    <scope>NUCLEOTIDE SEQUENCE [LARGE SCALE GENOMIC DNA]</scope>
    <source>
        <strain evidence="10 11">JCM 15503</strain>
    </source>
</reference>
<keyword evidence="2" id="KW-1003">Cell membrane</keyword>
<evidence type="ECO:0000259" key="7">
    <source>
        <dbReference type="PROSITE" id="PS50112"/>
    </source>
</evidence>
<feature type="domain" description="PAC" evidence="8">
    <location>
        <begin position="401"/>
        <end position="453"/>
    </location>
</feature>
<dbReference type="InterPro" id="IPR001610">
    <property type="entry name" value="PAC"/>
</dbReference>
<dbReference type="CDD" id="cd01949">
    <property type="entry name" value="GGDEF"/>
    <property type="match status" value="1"/>
</dbReference>
<evidence type="ECO:0000259" key="9">
    <source>
        <dbReference type="PROSITE" id="PS50887"/>
    </source>
</evidence>
<dbReference type="InterPro" id="IPR029787">
    <property type="entry name" value="Nucleotide_cyclase"/>
</dbReference>
<name>A0ABN1KGW7_9BURK</name>
<dbReference type="SMART" id="SM00091">
    <property type="entry name" value="PAS"/>
    <property type="match status" value="1"/>
</dbReference>
<gene>
    <name evidence="10" type="ORF">GCM10009107_53430</name>
</gene>
<dbReference type="Gene3D" id="3.30.450.20">
    <property type="entry name" value="PAS domain"/>
    <property type="match status" value="3"/>
</dbReference>
<dbReference type="InterPro" id="IPR000700">
    <property type="entry name" value="PAS-assoc_C"/>
</dbReference>